<dbReference type="SUPFAM" id="SSF46785">
    <property type="entry name" value="Winged helix' DNA-binding domain"/>
    <property type="match status" value="1"/>
</dbReference>
<dbReference type="PANTHER" id="PTHR30537">
    <property type="entry name" value="HTH-TYPE TRANSCRIPTIONAL REGULATOR"/>
    <property type="match status" value="1"/>
</dbReference>
<dbReference type="CDD" id="cd08422">
    <property type="entry name" value="PBP2_CrgA_like"/>
    <property type="match status" value="1"/>
</dbReference>
<evidence type="ECO:0000256" key="2">
    <source>
        <dbReference type="ARBA" id="ARBA00023015"/>
    </source>
</evidence>
<dbReference type="RefSeq" id="WP_251777923.1">
    <property type="nucleotide sequence ID" value="NZ_JAMKFE010000004.1"/>
</dbReference>
<evidence type="ECO:0000256" key="4">
    <source>
        <dbReference type="ARBA" id="ARBA00023163"/>
    </source>
</evidence>
<dbReference type="SUPFAM" id="SSF53850">
    <property type="entry name" value="Periplasmic binding protein-like II"/>
    <property type="match status" value="1"/>
</dbReference>
<dbReference type="Gene3D" id="1.10.10.10">
    <property type="entry name" value="Winged helix-like DNA-binding domain superfamily/Winged helix DNA-binding domain"/>
    <property type="match status" value="1"/>
</dbReference>
<keyword evidence="8" id="KW-1185">Reference proteome</keyword>
<dbReference type="Proteomes" id="UP001165541">
    <property type="component" value="Unassembled WGS sequence"/>
</dbReference>
<dbReference type="PANTHER" id="PTHR30537:SF5">
    <property type="entry name" value="HTH-TYPE TRANSCRIPTIONAL ACTIVATOR TTDR-RELATED"/>
    <property type="match status" value="1"/>
</dbReference>
<dbReference type="Gene3D" id="3.40.190.290">
    <property type="match status" value="1"/>
</dbReference>
<evidence type="ECO:0000256" key="5">
    <source>
        <dbReference type="SAM" id="MobiDB-lite"/>
    </source>
</evidence>
<dbReference type="InterPro" id="IPR005119">
    <property type="entry name" value="LysR_subst-bd"/>
</dbReference>
<evidence type="ECO:0000259" key="6">
    <source>
        <dbReference type="PROSITE" id="PS50931"/>
    </source>
</evidence>
<dbReference type="InterPro" id="IPR036390">
    <property type="entry name" value="WH_DNA-bd_sf"/>
</dbReference>
<comment type="similarity">
    <text evidence="1">Belongs to the LysR transcriptional regulatory family.</text>
</comment>
<evidence type="ECO:0000313" key="7">
    <source>
        <dbReference type="EMBL" id="MCM5679725.1"/>
    </source>
</evidence>
<dbReference type="InterPro" id="IPR036388">
    <property type="entry name" value="WH-like_DNA-bd_sf"/>
</dbReference>
<dbReference type="EMBL" id="JAMKFE010000004">
    <property type="protein sequence ID" value="MCM5679725.1"/>
    <property type="molecule type" value="Genomic_DNA"/>
</dbReference>
<dbReference type="Pfam" id="PF00126">
    <property type="entry name" value="HTH_1"/>
    <property type="match status" value="1"/>
</dbReference>
<dbReference type="InterPro" id="IPR058163">
    <property type="entry name" value="LysR-type_TF_proteobact-type"/>
</dbReference>
<dbReference type="InterPro" id="IPR000847">
    <property type="entry name" value="LysR_HTH_N"/>
</dbReference>
<gene>
    <name evidence="7" type="ORF">M8A51_09275</name>
</gene>
<feature type="region of interest" description="Disordered" evidence="5">
    <location>
        <begin position="202"/>
        <end position="224"/>
    </location>
</feature>
<accession>A0ABT0YLY2</accession>
<name>A0ABT0YLY2_9BURK</name>
<proteinExistence type="inferred from homology"/>
<evidence type="ECO:0000256" key="1">
    <source>
        <dbReference type="ARBA" id="ARBA00009437"/>
    </source>
</evidence>
<feature type="domain" description="HTH lysR-type" evidence="6">
    <location>
        <begin position="1"/>
        <end position="59"/>
    </location>
</feature>
<keyword evidence="3" id="KW-0238">DNA-binding</keyword>
<evidence type="ECO:0000313" key="8">
    <source>
        <dbReference type="Proteomes" id="UP001165541"/>
    </source>
</evidence>
<protein>
    <submittedName>
        <fullName evidence="7">LysR family transcriptional regulator</fullName>
    </submittedName>
</protein>
<keyword evidence="2" id="KW-0805">Transcription regulation</keyword>
<evidence type="ECO:0000256" key="3">
    <source>
        <dbReference type="ARBA" id="ARBA00023125"/>
    </source>
</evidence>
<dbReference type="PROSITE" id="PS50931">
    <property type="entry name" value="HTH_LYSR"/>
    <property type="match status" value="1"/>
</dbReference>
<sequence length="307" mass="32340">MDRLHSMRVFAKVIDEGGFAAAARAMDVSAAAVTRLVADLESHLEVRLIHRSTRRLSLTPTGQGYLERVRSILKQLDEAEAQVDATVRAPQGVVKVSVPAAAVARLLGSRLPALQQQHRGLDLSLKVADSPADADGDIALLLGGSNAPSTLDPDTVTRAVLRSPGVLCASPRYLERAGVPQRPADLQRHDCLLAPLDGSGSTTPTWRLAPPEGSKPAAPPAEIKTNSPLSAQHPDTLYAAALGGLGIVGLPALLVEDAIAEGRLVPVLQAWAAPAFTLYAAMPSRKFVPARTRAVMDFLAHGLKTDA</sequence>
<dbReference type="Pfam" id="PF03466">
    <property type="entry name" value="LysR_substrate"/>
    <property type="match status" value="1"/>
</dbReference>
<reference evidence="7" key="1">
    <citation type="submission" date="2022-05" db="EMBL/GenBank/DDBJ databases">
        <title>Schlegelella sp. nov., isolated from mangrove soil.</title>
        <authorList>
            <person name="Liu Y."/>
            <person name="Ge X."/>
            <person name="Liu W."/>
        </authorList>
    </citation>
    <scope>NUCLEOTIDE SEQUENCE</scope>
    <source>
        <strain evidence="7">S2-27</strain>
    </source>
</reference>
<comment type="caution">
    <text evidence="7">The sequence shown here is derived from an EMBL/GenBank/DDBJ whole genome shotgun (WGS) entry which is preliminary data.</text>
</comment>
<keyword evidence="4" id="KW-0804">Transcription</keyword>
<organism evidence="7 8">
    <name type="scientific">Caldimonas mangrovi</name>
    <dbReference type="NCBI Taxonomy" id="2944811"/>
    <lineage>
        <taxon>Bacteria</taxon>
        <taxon>Pseudomonadati</taxon>
        <taxon>Pseudomonadota</taxon>
        <taxon>Betaproteobacteria</taxon>
        <taxon>Burkholderiales</taxon>
        <taxon>Sphaerotilaceae</taxon>
        <taxon>Caldimonas</taxon>
    </lineage>
</organism>